<proteinExistence type="predicted"/>
<name>A0ABP1FVM7_9CHLO</name>
<evidence type="ECO:0000313" key="2">
    <source>
        <dbReference type="Proteomes" id="UP001497392"/>
    </source>
</evidence>
<evidence type="ECO:0000313" key="1">
    <source>
        <dbReference type="EMBL" id="CAL5223936.1"/>
    </source>
</evidence>
<dbReference type="EMBL" id="CAXHTA020000009">
    <property type="protein sequence ID" value="CAL5223936.1"/>
    <property type="molecule type" value="Genomic_DNA"/>
</dbReference>
<reference evidence="1 2" key="1">
    <citation type="submission" date="2024-06" db="EMBL/GenBank/DDBJ databases">
        <authorList>
            <person name="Kraege A."/>
            <person name="Thomma B."/>
        </authorList>
    </citation>
    <scope>NUCLEOTIDE SEQUENCE [LARGE SCALE GENOMIC DNA]</scope>
</reference>
<gene>
    <name evidence="1" type="primary">g6539</name>
    <name evidence="1" type="ORF">VP750_LOCUS5595</name>
</gene>
<dbReference type="Proteomes" id="UP001497392">
    <property type="component" value="Unassembled WGS sequence"/>
</dbReference>
<accession>A0ABP1FVM7</accession>
<comment type="caution">
    <text evidence="1">The sequence shown here is derived from an EMBL/GenBank/DDBJ whole genome shotgun (WGS) entry which is preliminary data.</text>
</comment>
<keyword evidence="2" id="KW-1185">Reference proteome</keyword>
<organism evidence="1 2">
    <name type="scientific">Coccomyxa viridis</name>
    <dbReference type="NCBI Taxonomy" id="1274662"/>
    <lineage>
        <taxon>Eukaryota</taxon>
        <taxon>Viridiplantae</taxon>
        <taxon>Chlorophyta</taxon>
        <taxon>core chlorophytes</taxon>
        <taxon>Trebouxiophyceae</taxon>
        <taxon>Trebouxiophyceae incertae sedis</taxon>
        <taxon>Coccomyxaceae</taxon>
        <taxon>Coccomyxa</taxon>
    </lineage>
</organism>
<protein>
    <submittedName>
        <fullName evidence="1">G6539 protein</fullName>
    </submittedName>
</protein>
<sequence>MQKHFRGLLGTTHDDRSELSDMVWLAELGMPAMKRLYELDGSFVDVFNDVAGIGCRLNWECSETEIYLYDSPTANFSEPLACCPIVDGEAQLPHGYALQSKRRGSSHPFGILPGSKLRQLVVNFLDEQYWAGMPGGRLEPQ</sequence>